<accession>A0AAE3MFT4</accession>
<feature type="binding site" evidence="14">
    <location>
        <begin position="75"/>
        <end position="76"/>
    </location>
    <ligand>
        <name>ATP</name>
        <dbReference type="ChEBI" id="CHEBI:30616"/>
    </ligand>
</feature>
<feature type="binding site" description="in other chain" evidence="14">
    <location>
        <begin position="173"/>
        <end position="175"/>
    </location>
    <ligand>
        <name>substrate</name>
        <note>ligand shared between dimeric partners</note>
    </ligand>
</feature>
<comment type="function">
    <text evidence="14">Catalyzes the phosphorylation of D-fructose 6-phosphate to fructose 1,6-bisphosphate by ATP, the first committing step of glycolysis.</text>
</comment>
<feature type="binding site" description="in other chain" evidence="14">
    <location>
        <position position="158"/>
    </location>
    <ligand>
        <name>ADP</name>
        <dbReference type="ChEBI" id="CHEBI:456216"/>
        <note>allosteric activator; ligand shared between dimeric partners</note>
    </ligand>
</feature>
<evidence type="ECO:0000256" key="1">
    <source>
        <dbReference type="ARBA" id="ARBA00001946"/>
    </source>
</evidence>
<evidence type="ECO:0000256" key="3">
    <source>
        <dbReference type="ARBA" id="ARBA00004679"/>
    </source>
</evidence>
<keyword evidence="12 14" id="KW-0324">Glycolysis</keyword>
<dbReference type="GO" id="GO:0003872">
    <property type="term" value="F:6-phosphofructokinase activity"/>
    <property type="evidence" value="ECO:0007669"/>
    <property type="project" value="UniProtKB-UniRule"/>
</dbReference>
<dbReference type="AlphaFoldDB" id="A0AAE3MFT4"/>
<dbReference type="InterPro" id="IPR000023">
    <property type="entry name" value="Phosphofructokinase_dom"/>
</dbReference>
<gene>
    <name evidence="14 16" type="primary">pfkA</name>
    <name evidence="16" type="ORF">OM074_15460</name>
</gene>
<organism evidence="16 17">
    <name type="scientific">Plebeiibacterium marinum</name>
    <dbReference type="NCBI Taxonomy" id="2992111"/>
    <lineage>
        <taxon>Bacteria</taxon>
        <taxon>Pseudomonadati</taxon>
        <taxon>Bacteroidota</taxon>
        <taxon>Bacteroidia</taxon>
        <taxon>Marinilabiliales</taxon>
        <taxon>Marinilabiliaceae</taxon>
        <taxon>Plebeiibacterium</taxon>
    </lineage>
</organism>
<evidence type="ECO:0000256" key="8">
    <source>
        <dbReference type="ARBA" id="ARBA00022741"/>
    </source>
</evidence>
<dbReference type="GO" id="GO:0005945">
    <property type="term" value="C:6-phosphofructokinase complex"/>
    <property type="evidence" value="ECO:0007669"/>
    <property type="project" value="TreeGrafter"/>
</dbReference>
<protein>
    <recommendedName>
        <fullName evidence="14">ATP-dependent 6-phosphofructokinase</fullName>
        <shortName evidence="14">ATP-PFK</shortName>
        <shortName evidence="14">Phosphofructokinase</shortName>
        <ecNumber evidence="14">2.7.1.11</ecNumber>
    </recommendedName>
    <alternativeName>
        <fullName evidence="14">Phosphohexokinase</fullName>
    </alternativeName>
</protein>
<dbReference type="GO" id="GO:0005524">
    <property type="term" value="F:ATP binding"/>
    <property type="evidence" value="ECO:0007669"/>
    <property type="project" value="UniProtKB-UniRule"/>
</dbReference>
<dbReference type="PANTHER" id="PTHR13697">
    <property type="entry name" value="PHOSPHOFRUCTOKINASE"/>
    <property type="match status" value="1"/>
</dbReference>
<comment type="caution">
    <text evidence="16">The sequence shown here is derived from an EMBL/GenBank/DDBJ whole genome shotgun (WGS) entry which is preliminary data.</text>
</comment>
<dbReference type="GO" id="GO:0006002">
    <property type="term" value="P:fructose 6-phosphate metabolic process"/>
    <property type="evidence" value="ECO:0007669"/>
    <property type="project" value="UniProtKB-UniRule"/>
</dbReference>
<feature type="binding site" evidence="14">
    <location>
        <position position="250"/>
    </location>
    <ligand>
        <name>substrate</name>
        <note>ligand shared between dimeric partners</note>
    </ligand>
</feature>
<evidence type="ECO:0000256" key="14">
    <source>
        <dbReference type="HAMAP-Rule" id="MF_00339"/>
    </source>
</evidence>
<keyword evidence="11 14" id="KW-0460">Magnesium</keyword>
<evidence type="ECO:0000256" key="2">
    <source>
        <dbReference type="ARBA" id="ARBA00004496"/>
    </source>
</evidence>
<evidence type="ECO:0000256" key="10">
    <source>
        <dbReference type="ARBA" id="ARBA00022840"/>
    </source>
</evidence>
<dbReference type="FunFam" id="3.40.50.450:FF:000001">
    <property type="entry name" value="ATP-dependent 6-phosphofructokinase"/>
    <property type="match status" value="1"/>
</dbReference>
<dbReference type="InterPro" id="IPR012828">
    <property type="entry name" value="PFKA_ATP_prok"/>
</dbReference>
<dbReference type="PROSITE" id="PS00433">
    <property type="entry name" value="PHOSPHOFRUCTOKINASE"/>
    <property type="match status" value="1"/>
</dbReference>
<feature type="binding site" evidence="14">
    <location>
        <position position="14"/>
    </location>
    <ligand>
        <name>ATP</name>
        <dbReference type="ChEBI" id="CHEBI:30616"/>
    </ligand>
</feature>
<dbReference type="InterPro" id="IPR015912">
    <property type="entry name" value="Phosphofructokinase_CS"/>
</dbReference>
<evidence type="ECO:0000256" key="9">
    <source>
        <dbReference type="ARBA" id="ARBA00022777"/>
    </source>
</evidence>
<dbReference type="FunFam" id="3.40.50.460:FF:000002">
    <property type="entry name" value="ATP-dependent 6-phosphofructokinase"/>
    <property type="match status" value="1"/>
</dbReference>
<evidence type="ECO:0000313" key="16">
    <source>
        <dbReference type="EMBL" id="MCW3807034.1"/>
    </source>
</evidence>
<evidence type="ECO:0000256" key="13">
    <source>
        <dbReference type="ARBA" id="ARBA00048070"/>
    </source>
</evidence>
<keyword evidence="17" id="KW-1185">Reference proteome</keyword>
<dbReference type="PIRSF" id="PIRSF000532">
    <property type="entry name" value="ATP_PFK_prok"/>
    <property type="match status" value="1"/>
</dbReference>
<dbReference type="SUPFAM" id="SSF53784">
    <property type="entry name" value="Phosphofructokinase"/>
    <property type="match status" value="1"/>
</dbReference>
<keyword evidence="8 14" id="KW-0547">Nucleotide-binding</keyword>
<dbReference type="Gene3D" id="3.40.50.450">
    <property type="match status" value="1"/>
</dbReference>
<dbReference type="HAMAP" id="MF_00339">
    <property type="entry name" value="Phosphofructokinase_I_B1"/>
    <property type="match status" value="1"/>
</dbReference>
<comment type="pathway">
    <text evidence="3 14">Carbohydrate degradation; glycolysis; D-glyceraldehyde 3-phosphate and glycerone phosphate from D-glucose: step 3/4.</text>
</comment>
<evidence type="ECO:0000259" key="15">
    <source>
        <dbReference type="Pfam" id="PF00365"/>
    </source>
</evidence>
<dbReference type="NCBIfam" id="TIGR02482">
    <property type="entry name" value="PFKA_ATP"/>
    <property type="match status" value="1"/>
</dbReference>
<feature type="binding site" evidence="14">
    <location>
        <position position="166"/>
    </location>
    <ligand>
        <name>substrate</name>
        <note>ligand shared between dimeric partners</note>
    </ligand>
</feature>
<evidence type="ECO:0000256" key="11">
    <source>
        <dbReference type="ARBA" id="ARBA00022842"/>
    </source>
</evidence>
<dbReference type="GO" id="GO:0016208">
    <property type="term" value="F:AMP binding"/>
    <property type="evidence" value="ECO:0007669"/>
    <property type="project" value="TreeGrafter"/>
</dbReference>
<proteinExistence type="inferred from homology"/>
<name>A0AAE3MFT4_9BACT</name>
<feature type="binding site" evidence="14">
    <location>
        <begin position="24"/>
        <end position="28"/>
    </location>
    <ligand>
        <name>ADP</name>
        <dbReference type="ChEBI" id="CHEBI:456216"/>
        <note>allosteric activator; ligand shared between dimeric partners</note>
    </ligand>
</feature>
<dbReference type="GO" id="GO:0046872">
    <property type="term" value="F:metal ion binding"/>
    <property type="evidence" value="ECO:0007669"/>
    <property type="project" value="UniProtKB-KW"/>
</dbReference>
<dbReference type="GO" id="GO:0042802">
    <property type="term" value="F:identical protein binding"/>
    <property type="evidence" value="ECO:0007669"/>
    <property type="project" value="TreeGrafter"/>
</dbReference>
<feature type="binding site" description="in other chain" evidence="14">
    <location>
        <begin position="256"/>
        <end position="259"/>
    </location>
    <ligand>
        <name>substrate</name>
        <note>ligand shared between dimeric partners</note>
    </ligand>
</feature>
<dbReference type="GO" id="GO:0061621">
    <property type="term" value="P:canonical glycolysis"/>
    <property type="evidence" value="ECO:0007669"/>
    <property type="project" value="TreeGrafter"/>
</dbReference>
<dbReference type="InterPro" id="IPR035966">
    <property type="entry name" value="PKF_sf"/>
</dbReference>
<reference evidence="16" key="1">
    <citation type="submission" date="2022-10" db="EMBL/GenBank/DDBJ databases">
        <authorList>
            <person name="Yu W.X."/>
        </authorList>
    </citation>
    <scope>NUCLEOTIDE SEQUENCE</scope>
    <source>
        <strain evidence="16">D04</strain>
    </source>
</reference>
<keyword evidence="7 14" id="KW-0479">Metal-binding</keyword>
<evidence type="ECO:0000256" key="6">
    <source>
        <dbReference type="ARBA" id="ARBA00022679"/>
    </source>
</evidence>
<dbReference type="EMBL" id="JAPDPI010000036">
    <property type="protein sequence ID" value="MCW3807034.1"/>
    <property type="molecule type" value="Genomic_DNA"/>
</dbReference>
<dbReference type="PRINTS" id="PR00476">
    <property type="entry name" value="PHFRCTKINASE"/>
</dbReference>
<dbReference type="EC" id="2.7.1.11" evidence="14"/>
<keyword evidence="6 14" id="KW-0808">Transferase</keyword>
<keyword evidence="4 14" id="KW-0963">Cytoplasm</keyword>
<keyword evidence="9 14" id="KW-0418">Kinase</keyword>
<feature type="domain" description="Phosphofructokinase" evidence="15">
    <location>
        <begin position="6"/>
        <end position="282"/>
    </location>
</feature>
<dbReference type="InterPro" id="IPR022953">
    <property type="entry name" value="ATP_PFK"/>
</dbReference>
<comment type="cofactor">
    <cofactor evidence="1 14">
        <name>Mg(2+)</name>
        <dbReference type="ChEBI" id="CHEBI:18420"/>
    </cofactor>
</comment>
<dbReference type="GO" id="GO:0030388">
    <property type="term" value="P:fructose 1,6-bisphosphate metabolic process"/>
    <property type="evidence" value="ECO:0007669"/>
    <property type="project" value="TreeGrafter"/>
</dbReference>
<dbReference type="GO" id="GO:0070095">
    <property type="term" value="F:fructose-6-phosphate binding"/>
    <property type="evidence" value="ECO:0007669"/>
    <property type="project" value="TreeGrafter"/>
</dbReference>
<feature type="binding site" evidence="14">
    <location>
        <begin position="105"/>
        <end position="108"/>
    </location>
    <ligand>
        <name>ATP</name>
        <dbReference type="ChEBI" id="CHEBI:30616"/>
    </ligand>
</feature>
<comment type="activity regulation">
    <text evidence="14">Allosterically activated by ADP and other diphosphonucleosides, and allosterically inhibited by phosphoenolpyruvate.</text>
</comment>
<feature type="binding site" description="in other chain" evidence="14">
    <location>
        <begin position="129"/>
        <end position="131"/>
    </location>
    <ligand>
        <name>substrate</name>
        <note>ligand shared between dimeric partners</note>
    </ligand>
</feature>
<dbReference type="Pfam" id="PF00365">
    <property type="entry name" value="PFK"/>
    <property type="match status" value="1"/>
</dbReference>
<dbReference type="RefSeq" id="WP_301201045.1">
    <property type="nucleotide sequence ID" value="NZ_JAPDPI010000036.1"/>
</dbReference>
<dbReference type="NCBIfam" id="NF002872">
    <property type="entry name" value="PRK03202.1"/>
    <property type="match status" value="1"/>
</dbReference>
<dbReference type="InterPro" id="IPR012003">
    <property type="entry name" value="ATP_PFK_prok-type"/>
</dbReference>
<comment type="subunit">
    <text evidence="14">Homotetramer.</text>
</comment>
<dbReference type="Gene3D" id="3.40.50.460">
    <property type="entry name" value="Phosphofructokinase domain"/>
    <property type="match status" value="1"/>
</dbReference>
<evidence type="ECO:0000256" key="12">
    <source>
        <dbReference type="ARBA" id="ARBA00023152"/>
    </source>
</evidence>
<feature type="binding site" description="in other chain" evidence="14">
    <location>
        <begin position="189"/>
        <end position="191"/>
    </location>
    <ligand>
        <name>ADP</name>
        <dbReference type="ChEBI" id="CHEBI:456216"/>
        <note>allosteric activator; ligand shared between dimeric partners</note>
    </ligand>
</feature>
<evidence type="ECO:0000256" key="4">
    <source>
        <dbReference type="ARBA" id="ARBA00022490"/>
    </source>
</evidence>
<feature type="binding site" description="in other chain" evidence="14">
    <location>
        <position position="226"/>
    </location>
    <ligand>
        <name>substrate</name>
        <note>ligand shared between dimeric partners</note>
    </ligand>
</feature>
<feature type="active site" description="Proton acceptor" evidence="14">
    <location>
        <position position="131"/>
    </location>
</feature>
<evidence type="ECO:0000256" key="7">
    <source>
        <dbReference type="ARBA" id="ARBA00022723"/>
    </source>
</evidence>
<feature type="binding site" evidence="14">
    <location>
        <position position="106"/>
    </location>
    <ligand>
        <name>Mg(2+)</name>
        <dbReference type="ChEBI" id="CHEBI:18420"/>
        <note>catalytic</note>
    </ligand>
</feature>
<comment type="similarity">
    <text evidence="14">Belongs to the phosphofructokinase type A (PFKA) family. ATP-dependent PFK group I subfamily. Prokaryotic clade 'B1' sub-subfamily.</text>
</comment>
<dbReference type="PANTHER" id="PTHR13697:SF4">
    <property type="entry name" value="ATP-DEPENDENT 6-PHOSPHOFRUCTOKINASE"/>
    <property type="match status" value="1"/>
</dbReference>
<dbReference type="Proteomes" id="UP001207408">
    <property type="component" value="Unassembled WGS sequence"/>
</dbReference>
<comment type="caution">
    <text evidence="14">Lacks conserved residue(s) required for the propagation of feature annotation.</text>
</comment>
<comment type="catalytic activity">
    <reaction evidence="13 14">
        <text>beta-D-fructose 6-phosphate + ATP = beta-D-fructose 1,6-bisphosphate + ADP + H(+)</text>
        <dbReference type="Rhea" id="RHEA:16109"/>
        <dbReference type="ChEBI" id="CHEBI:15378"/>
        <dbReference type="ChEBI" id="CHEBI:30616"/>
        <dbReference type="ChEBI" id="CHEBI:32966"/>
        <dbReference type="ChEBI" id="CHEBI:57634"/>
        <dbReference type="ChEBI" id="CHEBI:456216"/>
        <dbReference type="EC" id="2.7.1.11"/>
    </reaction>
</comment>
<evidence type="ECO:0000256" key="5">
    <source>
        <dbReference type="ARBA" id="ARBA00022533"/>
    </source>
</evidence>
<dbReference type="GO" id="GO:0048029">
    <property type="term" value="F:monosaccharide binding"/>
    <property type="evidence" value="ECO:0007669"/>
    <property type="project" value="TreeGrafter"/>
</dbReference>
<sequence length="326" mass="35003">MKKLNKIGVLTSGGDAPGMNAAIRAVVRKCFYEKIEIVGVVKGYQGLIDDNIRLLDPSSVSGILKEGGTILKSARSKDFRTKEGRGKAYINILKHGIDALIVIGGDGTFTGANIFGEEFNIPVVGIPGTIDNDLYGTDLTIGYDTALNTVVEAVDKIRDTATAHSRLFFIEVMGRDAGFIALSAGVASGAEVVLLPEKPTSYDELKGFLEKQYSYQKESSIVLVAEGENMGSTLDIANRVNEEHPEYDARVTILGHLQRGGSPTVVDRILASELGVAAVDALLEGQNSIMVGMVKDEIEYVPFIKAIKNKKNVNSRLLNLISVLSG</sequence>
<feature type="binding site" description="in other chain" evidence="14">
    <location>
        <begin position="217"/>
        <end position="219"/>
    </location>
    <ligand>
        <name>ADP</name>
        <dbReference type="ChEBI" id="CHEBI:456216"/>
        <note>allosteric activator; ligand shared between dimeric partners</note>
    </ligand>
</feature>
<keyword evidence="10 14" id="KW-0067">ATP-binding</keyword>
<comment type="subcellular location">
    <subcellularLocation>
        <location evidence="2 14">Cytoplasm</location>
    </subcellularLocation>
</comment>
<keyword evidence="5 14" id="KW-0021">Allosteric enzyme</keyword>
<evidence type="ECO:0000313" key="17">
    <source>
        <dbReference type="Proteomes" id="UP001207408"/>
    </source>
</evidence>